<dbReference type="CDD" id="cd02248">
    <property type="entry name" value="Peptidase_C1A"/>
    <property type="match status" value="1"/>
</dbReference>
<dbReference type="SUPFAM" id="SSF54001">
    <property type="entry name" value="Cysteine proteinases"/>
    <property type="match status" value="1"/>
</dbReference>
<dbReference type="GO" id="GO:0006508">
    <property type="term" value="P:proteolysis"/>
    <property type="evidence" value="ECO:0007669"/>
    <property type="project" value="InterPro"/>
</dbReference>
<gene>
    <name evidence="5" type="ORF">GBAR_LOCUS4974</name>
</gene>
<dbReference type="Pfam" id="PF00112">
    <property type="entry name" value="Peptidase_C1"/>
    <property type="match status" value="1"/>
</dbReference>
<dbReference type="InterPro" id="IPR013201">
    <property type="entry name" value="Prot_inhib_I29"/>
</dbReference>
<evidence type="ECO:0000313" key="6">
    <source>
        <dbReference type="Proteomes" id="UP001174909"/>
    </source>
</evidence>
<comment type="similarity">
    <text evidence="1">Belongs to the peptidase C1 family.</text>
</comment>
<sequence>MWRTLCAAALLISLVHIALCSLLLDSEWKTWKTRHGRVYKSSVQEEAKRKVWEDNYHAIQEHNSGNHTFQLGLNMFADLTNEEFERIFLTPMTTSEVGERGGEMEVEEHVHSGTVSYPYSLDWREKGFVSPVKSQGYCASSWAFSAAGSVEGQLFKKTGRKGKSLSEQQLIDCSWSYGNAGCNGGHMLYSYRYIMDNEGICTESSYPYLG</sequence>
<dbReference type="InterPro" id="IPR000668">
    <property type="entry name" value="Peptidase_C1A_C"/>
</dbReference>
<name>A0AA35RA93_GEOBA</name>
<organism evidence="5 6">
    <name type="scientific">Geodia barretti</name>
    <name type="common">Barrett's horny sponge</name>
    <dbReference type="NCBI Taxonomy" id="519541"/>
    <lineage>
        <taxon>Eukaryota</taxon>
        <taxon>Metazoa</taxon>
        <taxon>Porifera</taxon>
        <taxon>Demospongiae</taxon>
        <taxon>Heteroscleromorpha</taxon>
        <taxon>Tetractinellida</taxon>
        <taxon>Astrophorina</taxon>
        <taxon>Geodiidae</taxon>
        <taxon>Geodia</taxon>
    </lineage>
</organism>
<accession>A0AA35RA93</accession>
<dbReference type="InterPro" id="IPR013128">
    <property type="entry name" value="Peptidase_C1A"/>
</dbReference>
<protein>
    <submittedName>
        <fullName evidence="5">Procathepsin L</fullName>
    </submittedName>
</protein>
<keyword evidence="6" id="KW-1185">Reference proteome</keyword>
<reference evidence="5" key="1">
    <citation type="submission" date="2023-03" db="EMBL/GenBank/DDBJ databases">
        <authorList>
            <person name="Steffen K."/>
            <person name="Cardenas P."/>
        </authorList>
    </citation>
    <scope>NUCLEOTIDE SEQUENCE</scope>
</reference>
<keyword evidence="2" id="KW-0732">Signal</keyword>
<feature type="domain" description="Cathepsin propeptide inhibitor" evidence="4">
    <location>
        <begin position="28"/>
        <end position="84"/>
    </location>
</feature>
<evidence type="ECO:0000259" key="3">
    <source>
        <dbReference type="SMART" id="SM00645"/>
    </source>
</evidence>
<dbReference type="InterPro" id="IPR039417">
    <property type="entry name" value="Peptidase_C1A_papain-like"/>
</dbReference>
<proteinExistence type="inferred from homology"/>
<dbReference type="Proteomes" id="UP001174909">
    <property type="component" value="Unassembled WGS sequence"/>
</dbReference>
<feature type="signal peptide" evidence="2">
    <location>
        <begin position="1"/>
        <end position="20"/>
    </location>
</feature>
<dbReference type="Gene3D" id="3.90.70.10">
    <property type="entry name" value="Cysteine proteinases"/>
    <property type="match status" value="1"/>
</dbReference>
<dbReference type="AlphaFoldDB" id="A0AA35RA93"/>
<dbReference type="GO" id="GO:0008234">
    <property type="term" value="F:cysteine-type peptidase activity"/>
    <property type="evidence" value="ECO:0007669"/>
    <property type="project" value="InterPro"/>
</dbReference>
<dbReference type="SMART" id="SM00645">
    <property type="entry name" value="Pept_C1"/>
    <property type="match status" value="1"/>
</dbReference>
<evidence type="ECO:0000256" key="2">
    <source>
        <dbReference type="SAM" id="SignalP"/>
    </source>
</evidence>
<evidence type="ECO:0000256" key="1">
    <source>
        <dbReference type="ARBA" id="ARBA00008455"/>
    </source>
</evidence>
<evidence type="ECO:0000313" key="5">
    <source>
        <dbReference type="EMBL" id="CAI8006931.1"/>
    </source>
</evidence>
<dbReference type="PANTHER" id="PTHR12411">
    <property type="entry name" value="CYSTEINE PROTEASE FAMILY C1-RELATED"/>
    <property type="match status" value="1"/>
</dbReference>
<feature type="domain" description="Peptidase C1A papain C-terminal" evidence="3">
    <location>
        <begin position="117"/>
        <end position="210"/>
    </location>
</feature>
<dbReference type="Pfam" id="PF08246">
    <property type="entry name" value="Inhibitor_I29"/>
    <property type="match status" value="1"/>
</dbReference>
<feature type="non-terminal residue" evidence="5">
    <location>
        <position position="210"/>
    </location>
</feature>
<comment type="caution">
    <text evidence="5">The sequence shown here is derived from an EMBL/GenBank/DDBJ whole genome shotgun (WGS) entry which is preliminary data.</text>
</comment>
<dbReference type="EMBL" id="CASHTH010000735">
    <property type="protein sequence ID" value="CAI8006931.1"/>
    <property type="molecule type" value="Genomic_DNA"/>
</dbReference>
<dbReference type="InterPro" id="IPR038765">
    <property type="entry name" value="Papain-like_cys_pep_sf"/>
</dbReference>
<feature type="chain" id="PRO_5041236998" evidence="2">
    <location>
        <begin position="21"/>
        <end position="210"/>
    </location>
</feature>
<dbReference type="SMART" id="SM00848">
    <property type="entry name" value="Inhibitor_I29"/>
    <property type="match status" value="1"/>
</dbReference>
<evidence type="ECO:0000259" key="4">
    <source>
        <dbReference type="SMART" id="SM00848"/>
    </source>
</evidence>